<dbReference type="OrthoDB" id="344643at2"/>
<organism evidence="1 2">
    <name type="scientific">Fluviispira sanaruensis</name>
    <dbReference type="NCBI Taxonomy" id="2493639"/>
    <lineage>
        <taxon>Bacteria</taxon>
        <taxon>Pseudomonadati</taxon>
        <taxon>Bdellovibrionota</taxon>
        <taxon>Oligoflexia</taxon>
        <taxon>Silvanigrellales</taxon>
        <taxon>Silvanigrellaceae</taxon>
        <taxon>Fluviispira</taxon>
    </lineage>
</organism>
<dbReference type="AlphaFoldDB" id="A0A4V0P274"/>
<gene>
    <name evidence="1" type="ORF">JCM31447_06770</name>
</gene>
<dbReference type="KEGG" id="sbf:JCM31447_06770"/>
<sequence>MKLTYAKYLFSFVSLLYSFNSFSIEELSFPKIWEQIVIYSPENKYINYMKMSSDKSIDRQNLYWLPGLYLNSQLISTNDPTLTFMNYLGEGQVKQDDFIPSRLNSPSNNVFTSTQAGLDYLIYDGNTRSSYLNAQRHVSKSLEYEKKSELMNLYVRALREYTKILVADEFYRELKDIQNNIDSIINNYRVGEKSNPVGYSGYLSLKSALNKVLIFKQDCVLNLKNSKIVLNLMAGIDKKDWNNPTITADNFTSMYFFNPDNSINSYKYLAELENLSVIREKINVEEAKYLPKIGVFSQANIYSGERDTNTSYTFGLYIKFNLSASDFGSAEEIELLAKSKEEASKIIYLSQKIINDSSNENSITIKNKIELIQKSEEILNEQIKVIGKLFKNGNASVAQISELYIKKIDLLANKFSLKNYLYESDLAKVSLSKRSLEPKDIWGIK</sequence>
<keyword evidence="2" id="KW-1185">Reference proteome</keyword>
<dbReference type="EMBL" id="AP019368">
    <property type="protein sequence ID" value="BBH52237.1"/>
    <property type="molecule type" value="Genomic_DNA"/>
</dbReference>
<protein>
    <submittedName>
        <fullName evidence="1">Transporter</fullName>
    </submittedName>
</protein>
<proteinExistence type="predicted"/>
<reference evidence="1 2" key="1">
    <citation type="submission" date="2018-12" db="EMBL/GenBank/DDBJ databases">
        <title>Rubrispira sanarue gen. nov., sp., nov., a member of the order Silvanigrellales, isolated from a brackish lake in Hamamatsu Japan.</title>
        <authorList>
            <person name="Maejima Y."/>
            <person name="Iino T."/>
            <person name="Muraguchi Y."/>
            <person name="Fukuda K."/>
            <person name="Nojiri H."/>
            <person name="Ohkuma M."/>
            <person name="Moriuchi R."/>
            <person name="Dohra H."/>
            <person name="Kimbara K."/>
            <person name="Shintani M."/>
        </authorList>
    </citation>
    <scope>NUCLEOTIDE SEQUENCE [LARGE SCALE GENOMIC DNA]</scope>
    <source>
        <strain evidence="1 2">RF1110005</strain>
    </source>
</reference>
<dbReference type="Gene3D" id="1.20.1600.10">
    <property type="entry name" value="Outer membrane efflux proteins (OEP)"/>
    <property type="match status" value="1"/>
</dbReference>
<dbReference type="RefSeq" id="WP_130606519.1">
    <property type="nucleotide sequence ID" value="NZ_AP019368.1"/>
</dbReference>
<evidence type="ECO:0000313" key="2">
    <source>
        <dbReference type="Proteomes" id="UP000291236"/>
    </source>
</evidence>
<evidence type="ECO:0000313" key="1">
    <source>
        <dbReference type="EMBL" id="BBH52237.1"/>
    </source>
</evidence>
<dbReference type="GO" id="GO:0015562">
    <property type="term" value="F:efflux transmembrane transporter activity"/>
    <property type="evidence" value="ECO:0007669"/>
    <property type="project" value="InterPro"/>
</dbReference>
<dbReference type="SUPFAM" id="SSF56954">
    <property type="entry name" value="Outer membrane efflux proteins (OEP)"/>
    <property type="match status" value="1"/>
</dbReference>
<dbReference type="Proteomes" id="UP000291236">
    <property type="component" value="Chromosome"/>
</dbReference>
<name>A0A4V0P274_FLUSA</name>
<accession>A0A4V0P274</accession>